<keyword evidence="2" id="KW-1185">Reference proteome</keyword>
<evidence type="ECO:0000313" key="1">
    <source>
        <dbReference type="EMBL" id="KAJ4971013.1"/>
    </source>
</evidence>
<sequence>MEAQIQLQHYHQIQTFNTRRLNLPRHTKPRTSSTFSFSFTGLSSRLPESVAPLATSKRALESKLVIEEGTEEDWEMDAKEWIELGFDEKLCGEKKGIAEMMECLEEEAIFGSDQGRAPTDYDRRARIFDKSSRIFLALKQRDDLD</sequence>
<protein>
    <submittedName>
        <fullName evidence="1">Uncharacterized protein</fullName>
    </submittedName>
</protein>
<dbReference type="Proteomes" id="UP001141806">
    <property type="component" value="Unassembled WGS sequence"/>
</dbReference>
<organism evidence="1 2">
    <name type="scientific">Protea cynaroides</name>
    <dbReference type="NCBI Taxonomy" id="273540"/>
    <lineage>
        <taxon>Eukaryota</taxon>
        <taxon>Viridiplantae</taxon>
        <taxon>Streptophyta</taxon>
        <taxon>Embryophyta</taxon>
        <taxon>Tracheophyta</taxon>
        <taxon>Spermatophyta</taxon>
        <taxon>Magnoliopsida</taxon>
        <taxon>Proteales</taxon>
        <taxon>Proteaceae</taxon>
        <taxon>Protea</taxon>
    </lineage>
</organism>
<dbReference type="OrthoDB" id="1576084at2759"/>
<comment type="caution">
    <text evidence="1">The sequence shown here is derived from an EMBL/GenBank/DDBJ whole genome shotgun (WGS) entry which is preliminary data.</text>
</comment>
<gene>
    <name evidence="1" type="ORF">NE237_004112</name>
</gene>
<proteinExistence type="predicted"/>
<dbReference type="PANTHER" id="PTHR37758">
    <property type="entry name" value="OS03G0334300 PROTEIN"/>
    <property type="match status" value="1"/>
</dbReference>
<accession>A0A9Q0KI25</accession>
<name>A0A9Q0KI25_9MAGN</name>
<dbReference type="GO" id="GO:0009507">
    <property type="term" value="C:chloroplast"/>
    <property type="evidence" value="ECO:0007669"/>
    <property type="project" value="TreeGrafter"/>
</dbReference>
<evidence type="ECO:0000313" key="2">
    <source>
        <dbReference type="Proteomes" id="UP001141806"/>
    </source>
</evidence>
<dbReference type="AlphaFoldDB" id="A0A9Q0KI25"/>
<dbReference type="EMBL" id="JAMYWD010000005">
    <property type="protein sequence ID" value="KAJ4971013.1"/>
    <property type="molecule type" value="Genomic_DNA"/>
</dbReference>
<reference evidence="1" key="1">
    <citation type="journal article" date="2023" name="Plant J.">
        <title>The genome of the king protea, Protea cynaroides.</title>
        <authorList>
            <person name="Chang J."/>
            <person name="Duong T.A."/>
            <person name="Schoeman C."/>
            <person name="Ma X."/>
            <person name="Roodt D."/>
            <person name="Barker N."/>
            <person name="Li Z."/>
            <person name="Van de Peer Y."/>
            <person name="Mizrachi E."/>
        </authorList>
    </citation>
    <scope>NUCLEOTIDE SEQUENCE</scope>
    <source>
        <tissue evidence="1">Young leaves</tissue>
    </source>
</reference>
<dbReference type="PANTHER" id="PTHR37758:SF1">
    <property type="entry name" value="OS03G0334300 PROTEIN"/>
    <property type="match status" value="1"/>
</dbReference>